<reference evidence="3 4" key="1">
    <citation type="journal article" date="2020" name="Nature">
        <title>Six reference-quality genomes reveal evolution of bat adaptations.</title>
        <authorList>
            <person name="Jebb D."/>
            <person name="Huang Z."/>
            <person name="Pippel M."/>
            <person name="Hughes G.M."/>
            <person name="Lavrichenko K."/>
            <person name="Devanna P."/>
            <person name="Winkler S."/>
            <person name="Jermiin L.S."/>
            <person name="Skirmuntt E.C."/>
            <person name="Katzourakis A."/>
            <person name="Burkitt-Gray L."/>
            <person name="Ray D.A."/>
            <person name="Sullivan K.A.M."/>
            <person name="Roscito J.G."/>
            <person name="Kirilenko B.M."/>
            <person name="Davalos L.M."/>
            <person name="Corthals A.P."/>
            <person name="Power M.L."/>
            <person name="Jones G."/>
            <person name="Ransome R.D."/>
            <person name="Dechmann D.K.N."/>
            <person name="Locatelli A.G."/>
            <person name="Puechmaille S.J."/>
            <person name="Fedrigo O."/>
            <person name="Jarvis E.D."/>
            <person name="Hiller M."/>
            <person name="Vernes S.C."/>
            <person name="Myers E.W."/>
            <person name="Teeling E.C."/>
        </authorList>
    </citation>
    <scope>NUCLEOTIDE SEQUENCE [LARGE SCALE GENOMIC DNA]</scope>
    <source>
        <strain evidence="3">Bat1K_MPI-CBG_1</strain>
    </source>
</reference>
<accession>A0A834AAB1</accession>
<evidence type="ECO:0000256" key="2">
    <source>
        <dbReference type="SAM" id="MobiDB-lite"/>
    </source>
</evidence>
<dbReference type="EMBL" id="JABVXQ010000005">
    <property type="protein sequence ID" value="KAF6108669.1"/>
    <property type="molecule type" value="Genomic_DNA"/>
</dbReference>
<gene>
    <name evidence="3" type="ORF">HJG60_004715</name>
</gene>
<organism evidence="3 4">
    <name type="scientific">Phyllostomus discolor</name>
    <name type="common">pale spear-nosed bat</name>
    <dbReference type="NCBI Taxonomy" id="89673"/>
    <lineage>
        <taxon>Eukaryota</taxon>
        <taxon>Metazoa</taxon>
        <taxon>Chordata</taxon>
        <taxon>Craniata</taxon>
        <taxon>Vertebrata</taxon>
        <taxon>Euteleostomi</taxon>
        <taxon>Mammalia</taxon>
        <taxon>Eutheria</taxon>
        <taxon>Laurasiatheria</taxon>
        <taxon>Chiroptera</taxon>
        <taxon>Yangochiroptera</taxon>
        <taxon>Phyllostomidae</taxon>
        <taxon>Phyllostominae</taxon>
        <taxon>Phyllostomus</taxon>
    </lineage>
</organism>
<dbReference type="InterPro" id="IPR012674">
    <property type="entry name" value="Calycin"/>
</dbReference>
<comment type="caution">
    <text evidence="3">The sequence shown here is derived from an EMBL/GenBank/DDBJ whole genome shotgun (WGS) entry which is preliminary data.</text>
</comment>
<dbReference type="PANTHER" id="PTHR11955">
    <property type="entry name" value="FATTY ACID BINDING PROTEIN"/>
    <property type="match status" value="1"/>
</dbReference>
<evidence type="ECO:0000313" key="4">
    <source>
        <dbReference type="Proteomes" id="UP000664940"/>
    </source>
</evidence>
<name>A0A834AAB1_9CHIR</name>
<dbReference type="Gene3D" id="2.40.128.20">
    <property type="match status" value="1"/>
</dbReference>
<proteinExistence type="inferred from homology"/>
<sequence>MGVADKPDCIITSDGKNLTIKTESAFKTTRLSCNLGGKFEETTADDRKTQTTCSFVNSTLVQQQGGMGKKSRGRGRLEGGETWWNVL</sequence>
<dbReference type="AlphaFoldDB" id="A0A834AAB1"/>
<dbReference type="Proteomes" id="UP000664940">
    <property type="component" value="Unassembled WGS sequence"/>
</dbReference>
<feature type="region of interest" description="Disordered" evidence="2">
    <location>
        <begin position="64"/>
        <end position="87"/>
    </location>
</feature>
<dbReference type="InterPro" id="IPR031259">
    <property type="entry name" value="ILBP"/>
</dbReference>
<dbReference type="GO" id="GO:0008289">
    <property type="term" value="F:lipid binding"/>
    <property type="evidence" value="ECO:0007669"/>
    <property type="project" value="InterPro"/>
</dbReference>
<evidence type="ECO:0000313" key="3">
    <source>
        <dbReference type="EMBL" id="KAF6108669.1"/>
    </source>
</evidence>
<dbReference type="SUPFAM" id="SSF50814">
    <property type="entry name" value="Lipocalins"/>
    <property type="match status" value="1"/>
</dbReference>
<protein>
    <submittedName>
        <fullName evidence="3">Uncharacterized protein</fullName>
    </submittedName>
</protein>
<comment type="similarity">
    <text evidence="1">Belongs to the calycin superfamily. Fatty-acid binding protein (FABP) family.</text>
</comment>
<evidence type="ECO:0000256" key="1">
    <source>
        <dbReference type="ARBA" id="ARBA00008390"/>
    </source>
</evidence>